<dbReference type="Proteomes" id="UP000005316">
    <property type="component" value="Unassembled WGS sequence"/>
</dbReference>
<evidence type="ECO:0000256" key="1">
    <source>
        <dbReference type="PIRSR" id="PIRSR620023-1"/>
    </source>
</evidence>
<feature type="binding site" evidence="2">
    <location>
        <position position="139"/>
    </location>
    <ligand>
        <name>substrate</name>
    </ligand>
</feature>
<evidence type="ECO:0000313" key="3">
    <source>
        <dbReference type="EMBL" id="EGQ27054.1"/>
    </source>
</evidence>
<dbReference type="EMBL" id="AFPZ01000022">
    <property type="protein sequence ID" value="EGQ27054.1"/>
    <property type="molecule type" value="Genomic_DNA"/>
</dbReference>
<dbReference type="eggNOG" id="COG3980">
    <property type="taxonomic scope" value="Bacteria"/>
</dbReference>
<evidence type="ECO:0000256" key="2">
    <source>
        <dbReference type="PIRSR" id="PIRSR620023-2"/>
    </source>
</evidence>
<proteinExistence type="predicted"/>
<dbReference type="Gene3D" id="3.40.50.2000">
    <property type="entry name" value="Glycogen Phosphorylase B"/>
    <property type="match status" value="1"/>
</dbReference>
<protein>
    <submittedName>
        <fullName evidence="3">Spore coat polysaccharide biosynthesis protein spsG</fullName>
    </submittedName>
</protein>
<evidence type="ECO:0000313" key="4">
    <source>
        <dbReference type="Proteomes" id="UP000005316"/>
    </source>
</evidence>
<dbReference type="InterPro" id="IPR020023">
    <property type="entry name" value="PseG"/>
</dbReference>
<organism evidence="3 4">
    <name type="scientific">Sporosarcina newyorkensis 2681</name>
    <dbReference type="NCBI Taxonomy" id="1027292"/>
    <lineage>
        <taxon>Bacteria</taxon>
        <taxon>Bacillati</taxon>
        <taxon>Bacillota</taxon>
        <taxon>Bacilli</taxon>
        <taxon>Bacillales</taxon>
        <taxon>Caryophanaceae</taxon>
        <taxon>Sporosarcina</taxon>
    </lineage>
</organism>
<gene>
    <name evidence="3" type="primary">spsG</name>
    <name evidence="3" type="ORF">HMPREF9372_0937</name>
</gene>
<dbReference type="SUPFAM" id="SSF53756">
    <property type="entry name" value="UDP-Glycosyltransferase/glycogen phosphorylase"/>
    <property type="match status" value="1"/>
</dbReference>
<dbReference type="AlphaFoldDB" id="F9DQ57"/>
<feature type="active site" description="Proton acceptor" evidence="1">
    <location>
        <position position="18"/>
    </location>
</feature>
<dbReference type="HOGENOM" id="CLU_023406_0_0_9"/>
<sequence>MMDVLIRTDASIEIGSGHVMRCVTIAELLRGRGCIVTFMMESLPGNLIGYVERKGFRVVQVFQPTDLCIIDHYGIDERWERTIRSNVKKIVVIDDLANRPHDCDMLIDQNVVPDYKRRYDLLVPKHCVRLLGPKYLIMREEFIRKRHLTRIRDGNVQRLLIFMGGSDPTNETMKVLAAMCVLDMNYLQVDVVVGSSNVRKSEIESLCTELGYQFHFQIDYMAELMGQADFSIGAGGSTTWERCYVGLPSSSTVVAENQMVATETAAMLGAVYNLGWHEHVTVDTYKEFIQLLLENQGEWKKMSERGIGLTQTTRPNPWVENIMELIKS</sequence>
<dbReference type="NCBIfam" id="TIGR03590">
    <property type="entry name" value="PseG"/>
    <property type="match status" value="1"/>
</dbReference>
<accession>F9DQ57</accession>
<comment type="caution">
    <text evidence="3">The sequence shown here is derived from an EMBL/GenBank/DDBJ whole genome shotgun (WGS) entry which is preliminary data.</text>
</comment>
<feature type="binding site" evidence="2">
    <location>
        <position position="241"/>
    </location>
    <ligand>
        <name>substrate</name>
    </ligand>
</feature>
<dbReference type="Gene3D" id="3.40.50.11190">
    <property type="match status" value="1"/>
</dbReference>
<name>F9DQ57_9BACL</name>
<reference evidence="3 4" key="1">
    <citation type="submission" date="2011-04" db="EMBL/GenBank/DDBJ databases">
        <authorList>
            <person name="Muzny D."/>
            <person name="Qin X."/>
            <person name="Deng J."/>
            <person name="Jiang H."/>
            <person name="Liu Y."/>
            <person name="Qu J."/>
            <person name="Song X.-Z."/>
            <person name="Zhang L."/>
            <person name="Thornton R."/>
            <person name="Coyle M."/>
            <person name="Francisco L."/>
            <person name="Jackson L."/>
            <person name="Javaid M."/>
            <person name="Korchina V."/>
            <person name="Kovar C."/>
            <person name="Mata R."/>
            <person name="Mathew T."/>
            <person name="Ngo R."/>
            <person name="Nguyen L."/>
            <person name="Nguyen N."/>
            <person name="Okwuonu G."/>
            <person name="Ongeri F."/>
            <person name="Pham C."/>
            <person name="Simmons D."/>
            <person name="Wilczek-Boney K."/>
            <person name="Hale W."/>
            <person name="Jakkamsetti A."/>
            <person name="Pham P."/>
            <person name="Ruth R."/>
            <person name="San Lucas F."/>
            <person name="Warren J."/>
            <person name="Zhang J."/>
            <person name="Zhao Z."/>
            <person name="Zhou C."/>
            <person name="Zhu D."/>
            <person name="Lee S."/>
            <person name="Bess C."/>
            <person name="Blankenburg K."/>
            <person name="Forbes L."/>
            <person name="Fu Q."/>
            <person name="Gubbala S."/>
            <person name="Hirani K."/>
            <person name="Jayaseelan J.C."/>
            <person name="Lara F."/>
            <person name="Munidasa M."/>
            <person name="Palculict T."/>
            <person name="Patil S."/>
            <person name="Pu L.-L."/>
            <person name="Saada N."/>
            <person name="Tang L."/>
            <person name="Weissenberger G."/>
            <person name="Zhu Y."/>
            <person name="Hemphill L."/>
            <person name="Shang Y."/>
            <person name="Youmans B."/>
            <person name="Ayvaz T."/>
            <person name="Ross M."/>
            <person name="Santibanez J."/>
            <person name="Aqrawi P."/>
            <person name="Gross S."/>
            <person name="Joshi V."/>
            <person name="Fowler G."/>
            <person name="Nazareth L."/>
            <person name="Reid J."/>
            <person name="Worley K."/>
            <person name="Petrosino J."/>
            <person name="Highlander S."/>
            <person name="Gibbs R."/>
        </authorList>
    </citation>
    <scope>NUCLEOTIDE SEQUENCE [LARGE SCALE GENOMIC DNA]</scope>
    <source>
        <strain evidence="3 4">2681</strain>
    </source>
</reference>